<dbReference type="InterPro" id="IPR051397">
    <property type="entry name" value="Zn-ADH-like_protein"/>
</dbReference>
<dbReference type="InterPro" id="IPR020843">
    <property type="entry name" value="ER"/>
</dbReference>
<protein>
    <submittedName>
        <fullName evidence="2">Putative YhdH/YhfP family quinone oxidoreductase</fullName>
    </submittedName>
</protein>
<keyword evidence="3" id="KW-1185">Reference proteome</keyword>
<name>A0A2V3WDP9_9BACI</name>
<dbReference type="Gene3D" id="3.90.180.10">
    <property type="entry name" value="Medium-chain alcohol dehydrogenases, catalytic domain"/>
    <property type="match status" value="1"/>
</dbReference>
<dbReference type="RefSeq" id="WP_110250794.1">
    <property type="nucleotide sequence ID" value="NZ_QJJR01000003.1"/>
</dbReference>
<dbReference type="GO" id="GO:0043957">
    <property type="term" value="F:acryloyl-CoA reductase (NADPH) activity"/>
    <property type="evidence" value="ECO:0007669"/>
    <property type="project" value="TreeGrafter"/>
</dbReference>
<comment type="caution">
    <text evidence="2">The sequence shown here is derived from an EMBL/GenBank/DDBJ whole genome shotgun (WGS) entry which is preliminary data.</text>
</comment>
<dbReference type="EMBL" id="QJJR01000003">
    <property type="protein sequence ID" value="PXW92164.1"/>
    <property type="molecule type" value="Genomic_DNA"/>
</dbReference>
<dbReference type="AlphaFoldDB" id="A0A2V3WDP9"/>
<dbReference type="InterPro" id="IPR014188">
    <property type="entry name" value="Acrylyl-CoA_reductase_AcuI"/>
</dbReference>
<gene>
    <name evidence="2" type="ORF">DES38_103183</name>
</gene>
<dbReference type="InterPro" id="IPR011032">
    <property type="entry name" value="GroES-like_sf"/>
</dbReference>
<accession>A0A2V3WDP9</accession>
<organism evidence="2 3">
    <name type="scientific">Streptohalobacillus salinus</name>
    <dbReference type="NCBI Taxonomy" id="621096"/>
    <lineage>
        <taxon>Bacteria</taxon>
        <taxon>Bacillati</taxon>
        <taxon>Bacillota</taxon>
        <taxon>Bacilli</taxon>
        <taxon>Bacillales</taxon>
        <taxon>Bacillaceae</taxon>
        <taxon>Streptohalobacillus</taxon>
    </lineage>
</organism>
<evidence type="ECO:0000313" key="3">
    <source>
        <dbReference type="Proteomes" id="UP000247922"/>
    </source>
</evidence>
<dbReference type="Proteomes" id="UP000247922">
    <property type="component" value="Unassembled WGS sequence"/>
</dbReference>
<dbReference type="PANTHER" id="PTHR43677">
    <property type="entry name" value="SHORT-CHAIN DEHYDROGENASE/REDUCTASE"/>
    <property type="match status" value="1"/>
</dbReference>
<evidence type="ECO:0000259" key="1">
    <source>
        <dbReference type="SMART" id="SM00829"/>
    </source>
</evidence>
<dbReference type="PANTHER" id="PTHR43677:SF1">
    <property type="entry name" value="ACRYLYL-COA REDUCTASE ACUI-RELATED"/>
    <property type="match status" value="1"/>
</dbReference>
<dbReference type="Gene3D" id="3.40.50.720">
    <property type="entry name" value="NAD(P)-binding Rossmann-like Domain"/>
    <property type="match status" value="1"/>
</dbReference>
<evidence type="ECO:0000313" key="2">
    <source>
        <dbReference type="EMBL" id="PXW92164.1"/>
    </source>
</evidence>
<dbReference type="InterPro" id="IPR013154">
    <property type="entry name" value="ADH-like_N"/>
</dbReference>
<dbReference type="InterPro" id="IPR013149">
    <property type="entry name" value="ADH-like_C"/>
</dbReference>
<feature type="domain" description="Enoyl reductase (ER)" evidence="1">
    <location>
        <begin position="19"/>
        <end position="329"/>
    </location>
</feature>
<proteinExistence type="predicted"/>
<dbReference type="OrthoDB" id="9782155at2"/>
<dbReference type="InterPro" id="IPR036291">
    <property type="entry name" value="NAD(P)-bd_dom_sf"/>
</dbReference>
<dbReference type="SUPFAM" id="SSF51735">
    <property type="entry name" value="NAD(P)-binding Rossmann-fold domains"/>
    <property type="match status" value="1"/>
</dbReference>
<dbReference type="Pfam" id="PF08240">
    <property type="entry name" value="ADH_N"/>
    <property type="match status" value="1"/>
</dbReference>
<dbReference type="NCBIfam" id="TIGR02823">
    <property type="entry name" value="oxido_YhdH"/>
    <property type="match status" value="1"/>
</dbReference>
<reference evidence="2 3" key="1">
    <citation type="submission" date="2018-05" db="EMBL/GenBank/DDBJ databases">
        <title>Genomic Encyclopedia of Type Strains, Phase IV (KMG-IV): sequencing the most valuable type-strain genomes for metagenomic binning, comparative biology and taxonomic classification.</title>
        <authorList>
            <person name="Goeker M."/>
        </authorList>
    </citation>
    <scope>NUCLEOTIDE SEQUENCE [LARGE SCALE GENOMIC DNA]</scope>
    <source>
        <strain evidence="2 3">DSM 22440</strain>
    </source>
</reference>
<dbReference type="SMART" id="SM00829">
    <property type="entry name" value="PKS_ER"/>
    <property type="match status" value="1"/>
</dbReference>
<dbReference type="Pfam" id="PF00107">
    <property type="entry name" value="ADH_zinc_N"/>
    <property type="match status" value="1"/>
</dbReference>
<dbReference type="SUPFAM" id="SSF50129">
    <property type="entry name" value="GroES-like"/>
    <property type="match status" value="1"/>
</dbReference>
<sequence length="332" mass="35878">MEDTFKAYRLEKQGEKVVGTVKELTVNDLPEGEVLIRVHYSGVNYKDAMANMTGSPIVKSYPFTPGIDLAGVVVESADDRFTEGDEVIVTSYELGVSHDGGYSEYQRVNAAWVVRKPKALSLKHAMLLGTAGLTAALSVDQLERSALNKRRPVLVTGASGGVASISIAILSKLGYTVEASTGKTQLTDQLKQLGANTVITREDVLGDKPRAIDRPTYAGAVDVVGGDTLAQVLAKLDYNGAVALSGLTGGVKIPTTVYPFILRGAKLLGIDSVYTPMDKRKDMWHQLANAYRLTDEQFDLIEYKTIRLEDLATALPEILAGKAQGRYLVELI</sequence>